<evidence type="ECO:0000313" key="7">
    <source>
        <dbReference type="Proteomes" id="UP000295611"/>
    </source>
</evidence>
<feature type="transmembrane region" description="Helical" evidence="5">
    <location>
        <begin position="75"/>
        <end position="93"/>
    </location>
</feature>
<feature type="transmembrane region" description="Helical" evidence="5">
    <location>
        <begin position="12"/>
        <end position="30"/>
    </location>
</feature>
<dbReference type="PANTHER" id="PTHR43847">
    <property type="entry name" value="BLL3993 PROTEIN"/>
    <property type="match status" value="1"/>
</dbReference>
<organism evidence="6 7">
    <name type="scientific">Paludibacterium purpuratum</name>
    <dbReference type="NCBI Taxonomy" id="1144873"/>
    <lineage>
        <taxon>Bacteria</taxon>
        <taxon>Pseudomonadati</taxon>
        <taxon>Pseudomonadota</taxon>
        <taxon>Betaproteobacteria</taxon>
        <taxon>Neisseriales</taxon>
        <taxon>Chromobacteriaceae</taxon>
        <taxon>Paludibacterium</taxon>
    </lineage>
</organism>
<sequence length="224" mass="24835">MTTPIVKVFRRYTISLAILGVGLMLAAGTVHYWQAWLLLAVVSLACVPHTVLIGQDPLLRESRLRSGPTAESRPIQKIIVTFLLATTVAAYLVPALDRRFGWSAVPLWLCLLGEGVILLALWWGYRVFRVNSFGAATVQVAENQRVIDSGPYATVRHPMYSGASIYTLGLSLALGSWWGLIPAALTVLGFAWRLADEEKFLARQLPGYADYCAKVRWRLFPGVY</sequence>
<dbReference type="InterPro" id="IPR052527">
    <property type="entry name" value="Metal_cation-efflux_comp"/>
</dbReference>
<keyword evidence="7" id="KW-1185">Reference proteome</keyword>
<evidence type="ECO:0000256" key="5">
    <source>
        <dbReference type="SAM" id="Phobius"/>
    </source>
</evidence>
<dbReference type="Proteomes" id="UP000295611">
    <property type="component" value="Unassembled WGS sequence"/>
</dbReference>
<keyword evidence="2 5" id="KW-0812">Transmembrane</keyword>
<reference evidence="6 7" key="1">
    <citation type="submission" date="2019-03" db="EMBL/GenBank/DDBJ databases">
        <title>Genomic Encyclopedia of Type Strains, Phase III (KMG-III): the genomes of soil and plant-associated and newly described type strains.</title>
        <authorList>
            <person name="Whitman W."/>
        </authorList>
    </citation>
    <scope>NUCLEOTIDE SEQUENCE [LARGE SCALE GENOMIC DNA]</scope>
    <source>
        <strain evidence="6 7">CECT 8976</strain>
    </source>
</reference>
<keyword evidence="4 5" id="KW-0472">Membrane</keyword>
<keyword evidence="6" id="KW-0808">Transferase</keyword>
<dbReference type="AlphaFoldDB" id="A0A4R7B0N9"/>
<accession>A0A4R7B0N9</accession>
<dbReference type="GO" id="GO:0008168">
    <property type="term" value="F:methyltransferase activity"/>
    <property type="evidence" value="ECO:0007669"/>
    <property type="project" value="UniProtKB-KW"/>
</dbReference>
<feature type="transmembrane region" description="Helical" evidence="5">
    <location>
        <begin position="165"/>
        <end position="192"/>
    </location>
</feature>
<protein>
    <submittedName>
        <fullName evidence="6">Protein-S-isoprenylcysteine O-methyltransferase Ste14</fullName>
    </submittedName>
</protein>
<feature type="transmembrane region" description="Helical" evidence="5">
    <location>
        <begin position="105"/>
        <end position="125"/>
    </location>
</feature>
<dbReference type="GO" id="GO:0012505">
    <property type="term" value="C:endomembrane system"/>
    <property type="evidence" value="ECO:0007669"/>
    <property type="project" value="UniProtKB-SubCell"/>
</dbReference>
<dbReference type="GO" id="GO:0032259">
    <property type="term" value="P:methylation"/>
    <property type="evidence" value="ECO:0007669"/>
    <property type="project" value="UniProtKB-KW"/>
</dbReference>
<dbReference type="EMBL" id="SNZP01000011">
    <property type="protein sequence ID" value="TDR76439.1"/>
    <property type="molecule type" value="Genomic_DNA"/>
</dbReference>
<dbReference type="InterPro" id="IPR007318">
    <property type="entry name" value="Phopholipid_MeTrfase"/>
</dbReference>
<dbReference type="Gene3D" id="1.20.120.1630">
    <property type="match status" value="1"/>
</dbReference>
<keyword evidence="3 5" id="KW-1133">Transmembrane helix</keyword>
<evidence type="ECO:0000256" key="3">
    <source>
        <dbReference type="ARBA" id="ARBA00022989"/>
    </source>
</evidence>
<dbReference type="PANTHER" id="PTHR43847:SF1">
    <property type="entry name" value="BLL3993 PROTEIN"/>
    <property type="match status" value="1"/>
</dbReference>
<evidence type="ECO:0000313" key="6">
    <source>
        <dbReference type="EMBL" id="TDR76439.1"/>
    </source>
</evidence>
<comment type="caution">
    <text evidence="6">The sequence shown here is derived from an EMBL/GenBank/DDBJ whole genome shotgun (WGS) entry which is preliminary data.</text>
</comment>
<comment type="subcellular location">
    <subcellularLocation>
        <location evidence="1">Endomembrane system</location>
        <topology evidence="1">Multi-pass membrane protein</topology>
    </subcellularLocation>
</comment>
<evidence type="ECO:0000256" key="4">
    <source>
        <dbReference type="ARBA" id="ARBA00023136"/>
    </source>
</evidence>
<name>A0A4R7B0N9_9NEIS</name>
<dbReference type="RefSeq" id="WP_208108338.1">
    <property type="nucleotide sequence ID" value="NZ_SNZP01000011.1"/>
</dbReference>
<evidence type="ECO:0000256" key="1">
    <source>
        <dbReference type="ARBA" id="ARBA00004127"/>
    </source>
</evidence>
<dbReference type="Pfam" id="PF04191">
    <property type="entry name" value="PEMT"/>
    <property type="match status" value="1"/>
</dbReference>
<proteinExistence type="predicted"/>
<gene>
    <name evidence="6" type="ORF">DFP86_11122</name>
</gene>
<evidence type="ECO:0000256" key="2">
    <source>
        <dbReference type="ARBA" id="ARBA00022692"/>
    </source>
</evidence>
<keyword evidence="6" id="KW-0489">Methyltransferase</keyword>